<sequence length="291" mass="32802">MNQQPSPNATTVRTLSARGLVWRGSYENFGELVTEAELWMQQDWDSARTIHEERLAEELSQYPIVPGEMDESRQYSNALNREDAKNWARLRWALEGPQDKVQVQARESRDTELGLSGTAAEVARSLRDSGALPLTVDLRGRLDVTKRIQIEFDEISGCSLQVTSGDRDWRNRAFAALEKRMRVSQPGWRWLSGPTGILLRLIVTLLMLIIVIPVTASWLPEVVHSAIAYYLGLGLVIGSLVFFFFEWVAPRFLITDQGRTRVRLTVASISAALIIGFLGGLVVSFMPLWSR</sequence>
<accession>A0A7J5BDJ3</accession>
<dbReference type="RefSeq" id="WP_158051722.1">
    <property type="nucleotide sequence ID" value="NZ_WBKB01000002.1"/>
</dbReference>
<name>A0A7J5BDJ3_9MICO</name>
<dbReference type="AlphaFoldDB" id="A0A7J5BDJ3"/>
<dbReference type="Proteomes" id="UP000433493">
    <property type="component" value="Unassembled WGS sequence"/>
</dbReference>
<keyword evidence="3" id="KW-1185">Reference proteome</keyword>
<comment type="caution">
    <text evidence="2">The sequence shown here is derived from an EMBL/GenBank/DDBJ whole genome shotgun (WGS) entry which is preliminary data.</text>
</comment>
<reference evidence="2 3" key="1">
    <citation type="submission" date="2019-09" db="EMBL/GenBank/DDBJ databases">
        <title>Phylogeny of genus Pseudoclavibacter and closely related genus.</title>
        <authorList>
            <person name="Li Y."/>
        </authorList>
    </citation>
    <scope>NUCLEOTIDE SEQUENCE [LARGE SCALE GENOMIC DNA]</scope>
    <source>
        <strain evidence="2 3">KCTC 13959</strain>
    </source>
</reference>
<keyword evidence="1" id="KW-0812">Transmembrane</keyword>
<evidence type="ECO:0000313" key="2">
    <source>
        <dbReference type="EMBL" id="KAB1644219.1"/>
    </source>
</evidence>
<gene>
    <name evidence="2" type="ORF">F8O05_05470</name>
</gene>
<dbReference type="EMBL" id="WBKB01000002">
    <property type="protein sequence ID" value="KAB1644219.1"/>
    <property type="molecule type" value="Genomic_DNA"/>
</dbReference>
<proteinExistence type="predicted"/>
<feature type="transmembrane region" description="Helical" evidence="1">
    <location>
        <begin position="266"/>
        <end position="289"/>
    </location>
</feature>
<keyword evidence="1" id="KW-1133">Transmembrane helix</keyword>
<keyword evidence="1" id="KW-0472">Membrane</keyword>
<dbReference type="OrthoDB" id="9912486at2"/>
<protein>
    <submittedName>
        <fullName evidence="2">Uncharacterized protein</fullName>
    </submittedName>
</protein>
<evidence type="ECO:0000256" key="1">
    <source>
        <dbReference type="SAM" id="Phobius"/>
    </source>
</evidence>
<organism evidence="2 3">
    <name type="scientific">Gulosibacter chungangensis</name>
    <dbReference type="NCBI Taxonomy" id="979746"/>
    <lineage>
        <taxon>Bacteria</taxon>
        <taxon>Bacillati</taxon>
        <taxon>Actinomycetota</taxon>
        <taxon>Actinomycetes</taxon>
        <taxon>Micrococcales</taxon>
        <taxon>Microbacteriaceae</taxon>
        <taxon>Gulosibacter</taxon>
    </lineage>
</organism>
<evidence type="ECO:0000313" key="3">
    <source>
        <dbReference type="Proteomes" id="UP000433493"/>
    </source>
</evidence>
<feature type="transmembrane region" description="Helical" evidence="1">
    <location>
        <begin position="197"/>
        <end position="220"/>
    </location>
</feature>
<feature type="transmembrane region" description="Helical" evidence="1">
    <location>
        <begin position="226"/>
        <end position="245"/>
    </location>
</feature>